<comment type="caution">
    <text evidence="1">The sequence shown here is derived from an EMBL/GenBank/DDBJ whole genome shotgun (WGS) entry which is preliminary data.</text>
</comment>
<evidence type="ECO:0000313" key="2">
    <source>
        <dbReference type="Proteomes" id="UP000673691"/>
    </source>
</evidence>
<dbReference type="AlphaFoldDB" id="A0A8H7ZRN6"/>
<evidence type="ECO:0000313" key="1">
    <source>
        <dbReference type="EMBL" id="KAG5458159.1"/>
    </source>
</evidence>
<dbReference type="EMBL" id="JAEFCI010008895">
    <property type="protein sequence ID" value="KAG5458159.1"/>
    <property type="molecule type" value="Genomic_DNA"/>
</dbReference>
<accession>A0A8H7ZRN6</accession>
<name>A0A8H7ZRN6_9FUNG</name>
<reference evidence="1 2" key="1">
    <citation type="journal article" name="Sci. Rep.">
        <title>Genome-scale phylogenetic analyses confirm Olpidium as the closest living zoosporic fungus to the non-flagellated, terrestrial fungi.</title>
        <authorList>
            <person name="Chang Y."/>
            <person name="Rochon D."/>
            <person name="Sekimoto S."/>
            <person name="Wang Y."/>
            <person name="Chovatia M."/>
            <person name="Sandor L."/>
            <person name="Salamov A."/>
            <person name="Grigoriev I.V."/>
            <person name="Stajich J.E."/>
            <person name="Spatafora J.W."/>
        </authorList>
    </citation>
    <scope>NUCLEOTIDE SEQUENCE [LARGE SCALE GENOMIC DNA]</scope>
    <source>
        <strain evidence="1">S191</strain>
    </source>
</reference>
<keyword evidence="2" id="KW-1185">Reference proteome</keyword>
<proteinExistence type="predicted"/>
<dbReference type="OrthoDB" id="10267127at2759"/>
<gene>
    <name evidence="1" type="ORF">BJ554DRAFT_1673</name>
</gene>
<sequence length="364" mass="39395">MSACTQTRRACVSTFPPSPPTVPVLSRHFRCARVYNYSDTYVSQTPLGLYLFADDTTSKSFLRAELHGQPDFKSYSALGSLVQGEDPFYFIYNGPRREDYPEVSVHYLGGNPIANALQSFIARWIEPLSLLAPGDEAGLEKNLAPNVDIDLLLKTVAVDDPRESLGVGYTSDVLPLSSISASFAAYQANKPRPVVQKIISNQKYLDQLAGYVSALVQRVFNEPFLVARVRAHAERVRPEVEWDRSLARLSPGLASPYNATDFEPGLTAAAERLAVNASVPGVGFGLLTFIQQRSAAVAALFQVQPDTSLSGPDPVVAPPTDDQRKDTSLRFSAAAPRAASSAAQTVAACAAVLALQVLAAHRRR</sequence>
<organism evidence="1 2">
    <name type="scientific">Olpidium bornovanus</name>
    <dbReference type="NCBI Taxonomy" id="278681"/>
    <lineage>
        <taxon>Eukaryota</taxon>
        <taxon>Fungi</taxon>
        <taxon>Fungi incertae sedis</taxon>
        <taxon>Olpidiomycota</taxon>
        <taxon>Olpidiomycotina</taxon>
        <taxon>Olpidiomycetes</taxon>
        <taxon>Olpidiales</taxon>
        <taxon>Olpidiaceae</taxon>
        <taxon>Olpidium</taxon>
    </lineage>
</organism>
<dbReference type="Proteomes" id="UP000673691">
    <property type="component" value="Unassembled WGS sequence"/>
</dbReference>
<protein>
    <submittedName>
        <fullName evidence="1">Uncharacterized protein</fullName>
    </submittedName>
</protein>